<comment type="similarity">
    <text evidence="2">Belongs to the SAM hydrolase / SAM-dependent halogenase family.</text>
</comment>
<dbReference type="Gene3D" id="2.40.30.90">
    <property type="entry name" value="Bacterial fluorinating enzyme like"/>
    <property type="match status" value="1"/>
</dbReference>
<dbReference type="SUPFAM" id="SSF101852">
    <property type="entry name" value="Bacterial fluorinating enzyme, C-terminal domain"/>
    <property type="match status" value="1"/>
</dbReference>
<keyword evidence="6" id="KW-1185">Reference proteome</keyword>
<dbReference type="InterPro" id="IPR023227">
    <property type="entry name" value="SAM_OH_AdoTrfase_C_sf"/>
</dbReference>
<evidence type="ECO:0000259" key="3">
    <source>
        <dbReference type="Pfam" id="PF01887"/>
    </source>
</evidence>
<comment type="caution">
    <text evidence="5">The sequence shown here is derived from an EMBL/GenBank/DDBJ whole genome shotgun (WGS) entry which is preliminary data.</text>
</comment>
<gene>
    <name evidence="5" type="ORF">EDD80_10383</name>
</gene>
<dbReference type="InterPro" id="IPR046469">
    <property type="entry name" value="SAM_HAT_N"/>
</dbReference>
<name>A0A4R3KWA7_9SPHI</name>
<dbReference type="InterPro" id="IPR023228">
    <property type="entry name" value="SAM_OH_AdoTrfase_N_sf"/>
</dbReference>
<organism evidence="5 6">
    <name type="scientific">Anseongella ginsenosidimutans</name>
    <dbReference type="NCBI Taxonomy" id="496056"/>
    <lineage>
        <taxon>Bacteria</taxon>
        <taxon>Pseudomonadati</taxon>
        <taxon>Bacteroidota</taxon>
        <taxon>Sphingobacteriia</taxon>
        <taxon>Sphingobacteriales</taxon>
        <taxon>Sphingobacteriaceae</taxon>
        <taxon>Anseongella</taxon>
    </lineage>
</organism>
<evidence type="ECO:0000313" key="6">
    <source>
        <dbReference type="Proteomes" id="UP000295807"/>
    </source>
</evidence>
<dbReference type="InterPro" id="IPR046470">
    <property type="entry name" value="SAM_HAT_C"/>
</dbReference>
<accession>A0A4R3KWA7</accession>
<evidence type="ECO:0000256" key="2">
    <source>
        <dbReference type="ARBA" id="ARBA00024035"/>
    </source>
</evidence>
<feature type="domain" description="S-adenosyl-l-methionine hydroxide adenosyltransferase C-terminal" evidence="4">
    <location>
        <begin position="168"/>
        <end position="253"/>
    </location>
</feature>
<sequence length="261" mass="28949">MAIITLTTDLGHRDFYQSAVKGAILSKLPDVKIVDISHQIAPFDVAQAAYVTRNACRFFPPGSIHILGVDAHYQERPRYLALLHEEQYFIGPDNGIFSLLFDEIPGKIVEIAIPPDPAFVHFPLLDILVKAATHLAGGRLLEELGRSVQDINQRGFLQPVYEPGLIRGSVIHIDSFQNVITNITRKLFEEVGKGRPFELFFSRNESITAISRHYNEVPEGEKLCLFGISSYLEIAINKGNASGLLGLSIGDIIIIQFDEPG</sequence>
<evidence type="ECO:0008006" key="7">
    <source>
        <dbReference type="Google" id="ProtNLM"/>
    </source>
</evidence>
<evidence type="ECO:0000313" key="5">
    <source>
        <dbReference type="EMBL" id="TCS88221.1"/>
    </source>
</evidence>
<proteinExistence type="inferred from homology"/>
<dbReference type="Gene3D" id="3.40.50.10790">
    <property type="entry name" value="S-adenosyl-l-methionine hydroxide adenosyltransferase, N-terminal"/>
    <property type="match status" value="1"/>
</dbReference>
<dbReference type="PANTHER" id="PTHR35092:SF1">
    <property type="entry name" value="CHLORINASE MJ1651"/>
    <property type="match status" value="1"/>
</dbReference>
<dbReference type="EMBL" id="SMAD01000003">
    <property type="protein sequence ID" value="TCS88221.1"/>
    <property type="molecule type" value="Genomic_DNA"/>
</dbReference>
<protein>
    <recommendedName>
        <fullName evidence="7">S-adenosyl-l-methionine hydroxide adenosyltransferase</fullName>
    </recommendedName>
</protein>
<feature type="domain" description="S-adenosyl-l-methionine hydroxide adenosyltransferase N-terminal" evidence="3">
    <location>
        <begin position="4"/>
        <end position="145"/>
    </location>
</feature>
<dbReference type="PIRSF" id="PIRSF006779">
    <property type="entry name" value="UCP006779"/>
    <property type="match status" value="1"/>
</dbReference>
<dbReference type="Pfam" id="PF20257">
    <property type="entry name" value="SAM_HAT_C"/>
    <property type="match status" value="1"/>
</dbReference>
<evidence type="ECO:0000259" key="4">
    <source>
        <dbReference type="Pfam" id="PF20257"/>
    </source>
</evidence>
<reference evidence="5 6" key="1">
    <citation type="submission" date="2019-03" db="EMBL/GenBank/DDBJ databases">
        <title>Genomic Encyclopedia of Type Strains, Phase IV (KMG-IV): sequencing the most valuable type-strain genomes for metagenomic binning, comparative biology and taxonomic classification.</title>
        <authorList>
            <person name="Goeker M."/>
        </authorList>
    </citation>
    <scope>NUCLEOTIDE SEQUENCE [LARGE SCALE GENOMIC DNA]</scope>
    <source>
        <strain evidence="5 6">DSM 21100</strain>
    </source>
</reference>
<dbReference type="AlphaFoldDB" id="A0A4R3KWA7"/>
<dbReference type="Proteomes" id="UP000295807">
    <property type="component" value="Unassembled WGS sequence"/>
</dbReference>
<evidence type="ECO:0000256" key="1">
    <source>
        <dbReference type="ARBA" id="ARBA00022691"/>
    </source>
</evidence>
<keyword evidence="1" id="KW-0949">S-adenosyl-L-methionine</keyword>
<dbReference type="PANTHER" id="PTHR35092">
    <property type="entry name" value="CHLORINASE MJ1651"/>
    <property type="match status" value="1"/>
</dbReference>
<dbReference type="OrthoDB" id="9792195at2"/>
<dbReference type="Pfam" id="PF01887">
    <property type="entry name" value="SAM_HAT_N"/>
    <property type="match status" value="1"/>
</dbReference>
<dbReference type="InterPro" id="IPR002747">
    <property type="entry name" value="SAM_OH_AdoTrfase"/>
</dbReference>
<dbReference type="RefSeq" id="WP_132128449.1">
    <property type="nucleotide sequence ID" value="NZ_CP042432.1"/>
</dbReference>
<dbReference type="SUPFAM" id="SSF102522">
    <property type="entry name" value="Bacterial fluorinating enzyme, N-terminal domain"/>
    <property type="match status" value="1"/>
</dbReference>